<feature type="compositionally biased region" description="Low complexity" evidence="5">
    <location>
        <begin position="257"/>
        <end position="271"/>
    </location>
</feature>
<feature type="compositionally biased region" description="Polar residues" evidence="5">
    <location>
        <begin position="47"/>
        <end position="67"/>
    </location>
</feature>
<sequence length="603" mass="64847">MGNLSSSYFAYGTSAVATTAATSSSSAAPSSDADAAATATATAPGGEQSNDGTGTEHQQQPQPNVNILQREEEQKAPTTAPKDGTKSAPPTGNVLPLLANGQFMVGCTDIMLAERAEDVGLAGGERVGVFARIFYPSATEEHDPSTAGSSREYMRWRPDSEYMEGLANYQGMSVSKLNFFVDWIVGDKKVPVYWHAPIVPGDQRFPLLIFSHGISGSRFVYATLCASMASHGYVVAAMEHRDGSSCWTYSLEPEPSAGVDQQNNGQQNGDAVEPDAEVDDGGDQQQQQQEDVPRQQQQQKKPPPPPPPLVKRPMEMRKLPHEEQEYQTRVGQPVLMLNVSKWQWPRNVRRMQRLLTTATTSARNTDDGNNNAIAMTTTTERIMFTMKDIVHQSFSDFGFLMPGRVGRYIGVQGDLDPLLTGTAIIEMVLNFLEPQQQQHDHHHPHNDVQNGEENSNSSTTTTSTALDRLRRLVADKYANFILDGTDIPQEKLDEVSGVVEAEQVAEEERKVANDGSVDTTPGVANDGSVDTTPGVANDGSVDTTPGVANDGSVDTTPGVANDGSVDTTPGVANDGSVDTTPGELASEPPDVQQQQENGGGSNE</sequence>
<dbReference type="AlphaFoldDB" id="A0A183CK79"/>
<feature type="compositionally biased region" description="Pro residues" evidence="5">
    <location>
        <begin position="301"/>
        <end position="310"/>
    </location>
</feature>
<keyword evidence="2" id="KW-0378">Hydrolase</keyword>
<feature type="compositionally biased region" description="Low complexity" evidence="5">
    <location>
        <begin position="283"/>
        <end position="300"/>
    </location>
</feature>
<evidence type="ECO:0000256" key="4">
    <source>
        <dbReference type="ARBA" id="ARBA00023098"/>
    </source>
</evidence>
<dbReference type="Pfam" id="PF03403">
    <property type="entry name" value="PAF-AH_p_II"/>
    <property type="match status" value="2"/>
</dbReference>
<keyword evidence="6" id="KW-1185">Reference proteome</keyword>
<reference evidence="6" key="1">
    <citation type="submission" date="2014-05" db="EMBL/GenBank/DDBJ databases">
        <title>The genome and life-stage specific transcriptomes of Globodera pallida elucidate key aspects of plant parasitism by a cyst nematode.</title>
        <authorList>
            <person name="Cotton J.A."/>
            <person name="Lilley C.J."/>
            <person name="Jones L.M."/>
            <person name="Kikuchi T."/>
            <person name="Reid A.J."/>
            <person name="Thorpe P."/>
            <person name="Tsai I.J."/>
            <person name="Beasley H."/>
            <person name="Blok V."/>
            <person name="Cock P.J.A."/>
            <person name="Van den Akker S.E."/>
            <person name="Holroyd N."/>
            <person name="Hunt M."/>
            <person name="Mantelin S."/>
            <person name="Naghra H."/>
            <person name="Pain A."/>
            <person name="Palomares-Rius J.E."/>
            <person name="Zarowiecki M."/>
            <person name="Berriman M."/>
            <person name="Jones J.T."/>
            <person name="Urwin P.E."/>
        </authorList>
    </citation>
    <scope>NUCLEOTIDE SEQUENCE [LARGE SCALE GENOMIC DNA]</scope>
    <source>
        <strain evidence="6">Lindley</strain>
    </source>
</reference>
<evidence type="ECO:0000313" key="7">
    <source>
        <dbReference type="WBParaSite" id="GPLIN_001328500"/>
    </source>
</evidence>
<protein>
    <recommendedName>
        <fullName evidence="1">1-alkyl-2-acetylglycerophosphocholine esterase</fullName>
        <ecNumber evidence="1">3.1.1.47</ecNumber>
    </recommendedName>
</protein>
<dbReference type="WBParaSite" id="GPLIN_001328500">
    <property type="protein sequence ID" value="GPLIN_001328500"/>
    <property type="gene ID" value="GPLIN_001328500"/>
</dbReference>
<keyword evidence="3" id="KW-0442">Lipid degradation</keyword>
<proteinExistence type="predicted"/>
<dbReference type="Gene3D" id="3.40.50.1820">
    <property type="entry name" value="alpha/beta hydrolase"/>
    <property type="match status" value="2"/>
</dbReference>
<feature type="compositionally biased region" description="Acidic residues" evidence="5">
    <location>
        <begin position="272"/>
        <end position="282"/>
    </location>
</feature>
<dbReference type="GO" id="GO:0003847">
    <property type="term" value="F:1-alkyl-2-acetylglycerophosphocholine esterase activity"/>
    <property type="evidence" value="ECO:0007669"/>
    <property type="project" value="UniProtKB-EC"/>
</dbReference>
<name>A0A183CK79_GLOPA</name>
<feature type="region of interest" description="Disordered" evidence="5">
    <location>
        <begin position="249"/>
        <end position="313"/>
    </location>
</feature>
<feature type="region of interest" description="Disordered" evidence="5">
    <location>
        <begin position="503"/>
        <end position="603"/>
    </location>
</feature>
<evidence type="ECO:0000256" key="3">
    <source>
        <dbReference type="ARBA" id="ARBA00022963"/>
    </source>
</evidence>
<feature type="compositionally biased region" description="Low complexity" evidence="5">
    <location>
        <begin position="19"/>
        <end position="44"/>
    </location>
</feature>
<dbReference type="EC" id="3.1.1.47" evidence="1"/>
<dbReference type="GO" id="GO:0016042">
    <property type="term" value="P:lipid catabolic process"/>
    <property type="evidence" value="ECO:0007669"/>
    <property type="project" value="UniProtKB-KW"/>
</dbReference>
<dbReference type="PANTHER" id="PTHR10272:SF0">
    <property type="entry name" value="PLATELET-ACTIVATING FACTOR ACETYLHYDROLASE"/>
    <property type="match status" value="1"/>
</dbReference>
<dbReference type="SUPFAM" id="SSF53474">
    <property type="entry name" value="alpha/beta-Hydrolases"/>
    <property type="match status" value="1"/>
</dbReference>
<accession>A0A183CK79</accession>
<evidence type="ECO:0000256" key="2">
    <source>
        <dbReference type="ARBA" id="ARBA00022801"/>
    </source>
</evidence>
<dbReference type="InterPro" id="IPR029058">
    <property type="entry name" value="AB_hydrolase_fold"/>
</dbReference>
<dbReference type="Proteomes" id="UP000050741">
    <property type="component" value="Unassembled WGS sequence"/>
</dbReference>
<feature type="region of interest" description="Disordered" evidence="5">
    <location>
        <begin position="19"/>
        <end position="93"/>
    </location>
</feature>
<evidence type="ECO:0000313" key="6">
    <source>
        <dbReference type="Proteomes" id="UP000050741"/>
    </source>
</evidence>
<keyword evidence="4" id="KW-0443">Lipid metabolism</keyword>
<evidence type="ECO:0000256" key="1">
    <source>
        <dbReference type="ARBA" id="ARBA00013201"/>
    </source>
</evidence>
<evidence type="ECO:0000256" key="5">
    <source>
        <dbReference type="SAM" id="MobiDB-lite"/>
    </source>
</evidence>
<feature type="compositionally biased region" description="Low complexity" evidence="5">
    <location>
        <begin position="454"/>
        <end position="463"/>
    </location>
</feature>
<reference evidence="7" key="2">
    <citation type="submission" date="2016-06" db="UniProtKB">
        <authorList>
            <consortium name="WormBaseParasite"/>
        </authorList>
    </citation>
    <scope>IDENTIFICATION</scope>
</reference>
<organism evidence="6 7">
    <name type="scientific">Globodera pallida</name>
    <name type="common">Potato cyst nematode worm</name>
    <name type="synonym">Heterodera pallida</name>
    <dbReference type="NCBI Taxonomy" id="36090"/>
    <lineage>
        <taxon>Eukaryota</taxon>
        <taxon>Metazoa</taxon>
        <taxon>Ecdysozoa</taxon>
        <taxon>Nematoda</taxon>
        <taxon>Chromadorea</taxon>
        <taxon>Rhabditida</taxon>
        <taxon>Tylenchina</taxon>
        <taxon>Tylenchomorpha</taxon>
        <taxon>Tylenchoidea</taxon>
        <taxon>Heteroderidae</taxon>
        <taxon>Heteroderinae</taxon>
        <taxon>Globodera</taxon>
    </lineage>
</organism>
<feature type="region of interest" description="Disordered" evidence="5">
    <location>
        <begin position="435"/>
        <end position="463"/>
    </location>
</feature>
<dbReference type="PANTHER" id="PTHR10272">
    <property type="entry name" value="PLATELET-ACTIVATING FACTOR ACETYLHYDROLASE"/>
    <property type="match status" value="1"/>
</dbReference>